<proteinExistence type="predicted"/>
<reference evidence="2" key="1">
    <citation type="submission" date="2024-04" db="EMBL/GenBank/DDBJ databases">
        <authorList>
            <person name="Shaw F."/>
            <person name="Minotto A."/>
        </authorList>
    </citation>
    <scope>NUCLEOTIDE SEQUENCE [LARGE SCALE GENOMIC DNA]</scope>
</reference>
<dbReference type="Proteomes" id="UP001497453">
    <property type="component" value="Chromosome 7"/>
</dbReference>
<gene>
    <name evidence="1" type="ORF">GFSPODELE1_LOCUS9220</name>
</gene>
<sequence>MAVRCQSMTTSAPHYAPEVDGDLSDRSFVGIFIQLNNRHSSLPSPIVLQPRYWQSPRLAPPCHHSSALSSVNAAPGSSGHPPQMSLRLPWRQWCLRGSDWLELYGISRVCPFTSIRLRSRAWSVCIKVKEDKDGREQREPVCQ</sequence>
<name>A0ABP1DZU1_9APHY</name>
<evidence type="ECO:0000313" key="1">
    <source>
        <dbReference type="EMBL" id="CAL1713260.1"/>
    </source>
</evidence>
<evidence type="ECO:0000313" key="2">
    <source>
        <dbReference type="Proteomes" id="UP001497453"/>
    </source>
</evidence>
<keyword evidence="2" id="KW-1185">Reference proteome</keyword>
<organism evidence="1 2">
    <name type="scientific">Somion occarium</name>
    <dbReference type="NCBI Taxonomy" id="3059160"/>
    <lineage>
        <taxon>Eukaryota</taxon>
        <taxon>Fungi</taxon>
        <taxon>Dikarya</taxon>
        <taxon>Basidiomycota</taxon>
        <taxon>Agaricomycotina</taxon>
        <taxon>Agaricomycetes</taxon>
        <taxon>Polyporales</taxon>
        <taxon>Cerrenaceae</taxon>
        <taxon>Somion</taxon>
    </lineage>
</organism>
<protein>
    <submittedName>
        <fullName evidence="1">Uncharacterized protein</fullName>
    </submittedName>
</protein>
<dbReference type="EMBL" id="OZ037950">
    <property type="protein sequence ID" value="CAL1713260.1"/>
    <property type="molecule type" value="Genomic_DNA"/>
</dbReference>
<accession>A0ABP1DZU1</accession>